<proteinExistence type="predicted"/>
<reference evidence="1" key="1">
    <citation type="submission" date="2023-07" db="EMBL/GenBank/DDBJ databases">
        <authorList>
            <consortium name="AG Swart"/>
            <person name="Singh M."/>
            <person name="Singh A."/>
            <person name="Seah K."/>
            <person name="Emmerich C."/>
        </authorList>
    </citation>
    <scope>NUCLEOTIDE SEQUENCE</scope>
    <source>
        <strain evidence="1">DP1</strain>
    </source>
</reference>
<organism evidence="1 2">
    <name type="scientific">Euplotes crassus</name>
    <dbReference type="NCBI Taxonomy" id="5936"/>
    <lineage>
        <taxon>Eukaryota</taxon>
        <taxon>Sar</taxon>
        <taxon>Alveolata</taxon>
        <taxon>Ciliophora</taxon>
        <taxon>Intramacronucleata</taxon>
        <taxon>Spirotrichea</taxon>
        <taxon>Hypotrichia</taxon>
        <taxon>Euplotida</taxon>
        <taxon>Euplotidae</taxon>
        <taxon>Moneuplotes</taxon>
    </lineage>
</organism>
<sequence length="395" mass="45691">MYIFKATIEQTMNSPINPLVKKGASASFLAPSFKIRRKNISAVSTPQNHYTLRRKSAHKALDHDMNKDIAPFMGRRKTIRTQNIHKRKELTYTNPKNSQRHRKDKPLEIEIEGDRLELNSKLSDRASCPNQRPKTAIGNLDKGKPSYKILNIKTLPKKYCKKKKMAKTQFARSPKATLVPFESKFFGKKHKNVELVSTTVTQKKPKKRASIVFEEEKKLQCVDQYYSVVKTGNTRYKKKSSSQVFQPNYLRKSCSTMNLGKDKVKEKLCDRDSLKILMRSETSINSGNPKHKNCDIQLQKAIKPCSNQRRSRQETHSSPKKFILNPNLGLREIILDPTRSSKVEPRLQNSQKDKLLSRIDILKYCKRLQLKLLNRASEKERKVISSRRNKNAKVL</sequence>
<evidence type="ECO:0000313" key="1">
    <source>
        <dbReference type="EMBL" id="CAI2366401.1"/>
    </source>
</evidence>
<accession>A0AAD1XDB2</accession>
<gene>
    <name evidence="1" type="ORF">ECRASSUSDP1_LOCUS7674</name>
</gene>
<comment type="caution">
    <text evidence="1">The sequence shown here is derived from an EMBL/GenBank/DDBJ whole genome shotgun (WGS) entry which is preliminary data.</text>
</comment>
<dbReference type="Proteomes" id="UP001295684">
    <property type="component" value="Unassembled WGS sequence"/>
</dbReference>
<dbReference type="EMBL" id="CAMPGE010007484">
    <property type="protein sequence ID" value="CAI2366401.1"/>
    <property type="molecule type" value="Genomic_DNA"/>
</dbReference>
<name>A0AAD1XDB2_EUPCR</name>
<keyword evidence="2" id="KW-1185">Reference proteome</keyword>
<protein>
    <submittedName>
        <fullName evidence="1">Uncharacterized protein</fullName>
    </submittedName>
</protein>
<evidence type="ECO:0000313" key="2">
    <source>
        <dbReference type="Proteomes" id="UP001295684"/>
    </source>
</evidence>
<dbReference type="AlphaFoldDB" id="A0AAD1XDB2"/>